<feature type="domain" description="Helix-turn-helix" evidence="2">
    <location>
        <begin position="346"/>
        <end position="395"/>
    </location>
</feature>
<dbReference type="InterPro" id="IPR010093">
    <property type="entry name" value="SinI_DNA-bd"/>
</dbReference>
<keyword evidence="4" id="KW-1185">Reference proteome</keyword>
<name>E3G0I5_STIAD</name>
<dbReference type="Proteomes" id="UP000001351">
    <property type="component" value="Chromosome"/>
</dbReference>
<dbReference type="AlphaFoldDB" id="E3G0I5"/>
<dbReference type="Pfam" id="PF12728">
    <property type="entry name" value="HTH_17"/>
    <property type="match status" value="1"/>
</dbReference>
<dbReference type="NCBIfam" id="TIGR01764">
    <property type="entry name" value="excise"/>
    <property type="match status" value="1"/>
</dbReference>
<evidence type="ECO:0000313" key="3">
    <source>
        <dbReference type="EMBL" id="ADO73750.1"/>
    </source>
</evidence>
<evidence type="ECO:0000259" key="2">
    <source>
        <dbReference type="Pfam" id="PF12728"/>
    </source>
</evidence>
<feature type="compositionally biased region" description="Polar residues" evidence="1">
    <location>
        <begin position="199"/>
        <end position="212"/>
    </location>
</feature>
<feature type="region of interest" description="Disordered" evidence="1">
    <location>
        <begin position="257"/>
        <end position="317"/>
    </location>
</feature>
<dbReference type="HOGENOM" id="CLU_694286_0_0_7"/>
<gene>
    <name evidence="3" type="ordered locus">STAUR_5990</name>
</gene>
<dbReference type="InterPro" id="IPR041657">
    <property type="entry name" value="HTH_17"/>
</dbReference>
<dbReference type="KEGG" id="sur:STAUR_5990"/>
<accession>E3G0I5</accession>
<reference evidence="3 4" key="1">
    <citation type="journal article" date="2011" name="Mol. Biol. Evol.">
        <title>Comparative genomic analysis of fruiting body formation in Myxococcales.</title>
        <authorList>
            <person name="Huntley S."/>
            <person name="Hamann N."/>
            <person name="Wegener-Feldbrugge S."/>
            <person name="Treuner-Lange A."/>
            <person name="Kube M."/>
            <person name="Reinhardt R."/>
            <person name="Klages S."/>
            <person name="Muller R."/>
            <person name="Ronning C.M."/>
            <person name="Nierman W.C."/>
            <person name="Sogaard-Andersen L."/>
        </authorList>
    </citation>
    <scope>NUCLEOTIDE SEQUENCE [LARGE SCALE GENOMIC DNA]</scope>
    <source>
        <strain evidence="3 4">DW4/3-1</strain>
    </source>
</reference>
<protein>
    <recommendedName>
        <fullName evidence="2">Helix-turn-helix domain-containing protein</fullName>
    </recommendedName>
</protein>
<dbReference type="EMBL" id="CP002271">
    <property type="protein sequence ID" value="ADO73750.1"/>
    <property type="molecule type" value="Genomic_DNA"/>
</dbReference>
<organism evidence="3 4">
    <name type="scientific">Stigmatella aurantiaca (strain DW4/3-1)</name>
    <dbReference type="NCBI Taxonomy" id="378806"/>
    <lineage>
        <taxon>Bacteria</taxon>
        <taxon>Pseudomonadati</taxon>
        <taxon>Myxococcota</taxon>
        <taxon>Myxococcia</taxon>
        <taxon>Myxococcales</taxon>
        <taxon>Cystobacterineae</taxon>
        <taxon>Archangiaceae</taxon>
        <taxon>Stigmatella</taxon>
    </lineage>
</organism>
<evidence type="ECO:0000256" key="1">
    <source>
        <dbReference type="SAM" id="MobiDB-lite"/>
    </source>
</evidence>
<dbReference type="STRING" id="378806.STAUR_5990"/>
<feature type="region of interest" description="Disordered" evidence="1">
    <location>
        <begin position="192"/>
        <end position="219"/>
    </location>
</feature>
<dbReference type="GO" id="GO:0003677">
    <property type="term" value="F:DNA binding"/>
    <property type="evidence" value="ECO:0007669"/>
    <property type="project" value="InterPro"/>
</dbReference>
<sequence length="397" mass="42248">MRILRIARDSAHPGIADQPRTAGRVAFTTPLNAFHPHFAGARRVVAHVALTGSGTRILLAIRSVNFRARGGAFGTMNATLPWRAPVGLVCGQAQGLWHRVRAEKALRAHRRICLPAWPGAPSLLCATEKPGRAGGFPGFRQFDAVLAFFPHARGDAEPDQGAVARRSDGTADLVFGTLGVLGALAVDAGLPLRKPGSSPPLSKKTSGRGSSRLTKKASAARPFTCTPRWFVGPAIFAEFRKAAWHLVRNSERAAFRPTAPEENPEAWGRVTKSGPSRIRTGDQSVMSRGGDGWQGVASPGRASQPAESTRDSQPMAAVPLSRVSTLSTGRGAPVVRTLVRPAAPPLLTVREVAAELAVCRATVYALLERGELERVWVGGSIRIPVASLEALLARGRR</sequence>
<proteinExistence type="predicted"/>
<evidence type="ECO:0000313" key="4">
    <source>
        <dbReference type="Proteomes" id="UP000001351"/>
    </source>
</evidence>